<dbReference type="STRING" id="1969733.B5V00_14585"/>
<dbReference type="OrthoDB" id="5393836at2"/>
<sequence>MAYRNILVHLDQTDRSSERFDLALDLAGRRQARLSAFYSTSMPYLFQGQEKELRDQVQADCAARAQQAGVDFVWIPEIRSMAHQPLAARLSFQAFFADLTLVGQPGPEAGAPPAPPRDLPEKIILTSGRPILTIPFAGNFQRVGTRVMLAWRSGRASARAVSDALPLMAEAEAVYLLSFATDSSEREQSEVTLKKLADFLALHGITAEVEVRLISGIGLGDALLNRVAEEGIDLLVAGGALPTAPAPMASQLLKQMTVPVLMSS</sequence>
<dbReference type="EMBL" id="NAAD01000023">
    <property type="protein sequence ID" value="ORJ56077.1"/>
    <property type="molecule type" value="Genomic_DNA"/>
</dbReference>
<dbReference type="Proteomes" id="UP000193136">
    <property type="component" value="Unassembled WGS sequence"/>
</dbReference>
<evidence type="ECO:0000313" key="2">
    <source>
        <dbReference type="Proteomes" id="UP000193136"/>
    </source>
</evidence>
<evidence type="ECO:0008006" key="3">
    <source>
        <dbReference type="Google" id="ProtNLM"/>
    </source>
</evidence>
<organism evidence="1 2">
    <name type="scientific">Geothermobacter hydrogeniphilus</name>
    <dbReference type="NCBI Taxonomy" id="1969733"/>
    <lineage>
        <taxon>Bacteria</taxon>
        <taxon>Pseudomonadati</taxon>
        <taxon>Thermodesulfobacteriota</taxon>
        <taxon>Desulfuromonadia</taxon>
        <taxon>Desulfuromonadales</taxon>
        <taxon>Geothermobacteraceae</taxon>
        <taxon>Geothermobacter</taxon>
    </lineage>
</organism>
<name>A0A1X0XTD4_9BACT</name>
<dbReference type="SUPFAM" id="SSF52402">
    <property type="entry name" value="Adenine nucleotide alpha hydrolases-like"/>
    <property type="match status" value="2"/>
</dbReference>
<accession>A0A1X0XTD4</accession>
<dbReference type="AlphaFoldDB" id="A0A1X0XTD4"/>
<keyword evidence="2" id="KW-1185">Reference proteome</keyword>
<protein>
    <recommendedName>
        <fullName evidence="3">Universal stress protein family protein</fullName>
    </recommendedName>
</protein>
<gene>
    <name evidence="1" type="ORF">B5V00_14585</name>
</gene>
<comment type="caution">
    <text evidence="1">The sequence shown here is derived from an EMBL/GenBank/DDBJ whole genome shotgun (WGS) entry which is preliminary data.</text>
</comment>
<evidence type="ECO:0000313" key="1">
    <source>
        <dbReference type="EMBL" id="ORJ56077.1"/>
    </source>
</evidence>
<reference evidence="1 2" key="1">
    <citation type="submission" date="2017-03" db="EMBL/GenBank/DDBJ databases">
        <title>Genome sequence of Geothermobacter sp. EPR-M, Deep-Sea Iron Reducer.</title>
        <authorList>
            <person name="Tully B."/>
            <person name="Savalia P."/>
            <person name="Abuyen K."/>
            <person name="Baughan C."/>
            <person name="Romero E."/>
            <person name="Ronkowski C."/>
            <person name="Torres B."/>
            <person name="Tremblay J."/>
            <person name="Trujillo A."/>
            <person name="Tyler M."/>
            <person name="Perez-Rodriguez I."/>
            <person name="Amend J."/>
        </authorList>
    </citation>
    <scope>NUCLEOTIDE SEQUENCE [LARGE SCALE GENOMIC DNA]</scope>
    <source>
        <strain evidence="1 2">EPR-M</strain>
    </source>
</reference>
<proteinExistence type="predicted"/>
<dbReference type="Gene3D" id="3.40.50.12370">
    <property type="match status" value="1"/>
</dbReference>
<dbReference type="RefSeq" id="WP_085011556.1">
    <property type="nucleotide sequence ID" value="NZ_NAAD01000023.1"/>
</dbReference>